<evidence type="ECO:0000313" key="2">
    <source>
        <dbReference type="EMBL" id="XCD17287.1"/>
    </source>
</evidence>
<feature type="transmembrane region" description="Helical" evidence="1">
    <location>
        <begin position="21"/>
        <end position="45"/>
    </location>
</feature>
<sequence>MSSQPTELSVNNSFAKVKAQVLRPFVFALFITLSLYYVWVLYLAVHPNVSTAYQTYYIDKKTRYWGQENIDLIWPEMGTINVAEPSPFLSRQGWESLPQREGRELVHDASLYFNFEKTPHSPVRIKISLNQSITEPVYISANQGRKVMLMPLELNSLETTLPASVFLRAQPIQQLRFETDASLNVRQVTITEAVQ</sequence>
<organism evidence="2">
    <name type="scientific">Vibrio chaetopteri</name>
    <dbReference type="NCBI Taxonomy" id="3016528"/>
    <lineage>
        <taxon>Bacteria</taxon>
        <taxon>Pseudomonadati</taxon>
        <taxon>Pseudomonadota</taxon>
        <taxon>Gammaproteobacteria</taxon>
        <taxon>Vibrionales</taxon>
        <taxon>Vibrionaceae</taxon>
        <taxon>Vibrio</taxon>
    </lineage>
</organism>
<reference evidence="2" key="1">
    <citation type="submission" date="2023-01" db="EMBL/GenBank/DDBJ databases">
        <title>Vibrio sp. CB1-14 genome sequencing.</title>
        <authorList>
            <person name="Otstavnykh N."/>
            <person name="Isaeva M."/>
            <person name="Meleshko D."/>
        </authorList>
    </citation>
    <scope>NUCLEOTIDE SEQUENCE</scope>
    <source>
        <strain evidence="2">CB1-14</strain>
    </source>
</reference>
<dbReference type="EMBL" id="CP115920">
    <property type="protein sequence ID" value="XCD17287.1"/>
    <property type="molecule type" value="Genomic_DNA"/>
</dbReference>
<name>A0AAU8BKX5_9VIBR</name>
<dbReference type="AlphaFoldDB" id="A0AAU8BKX5"/>
<proteinExistence type="predicted"/>
<keyword evidence="1" id="KW-0812">Transmembrane</keyword>
<gene>
    <name evidence="2" type="ORF">PG915_07130</name>
</gene>
<keyword evidence="1" id="KW-0472">Membrane</keyword>
<evidence type="ECO:0000256" key="1">
    <source>
        <dbReference type="SAM" id="Phobius"/>
    </source>
</evidence>
<dbReference type="RefSeq" id="WP_353498485.1">
    <property type="nucleotide sequence ID" value="NZ_CP115920.1"/>
</dbReference>
<protein>
    <recommendedName>
        <fullName evidence="3">Riboflavin synthase subunit alpha</fullName>
    </recommendedName>
</protein>
<dbReference type="KEGG" id="vck:PG915_07130"/>
<evidence type="ECO:0008006" key="3">
    <source>
        <dbReference type="Google" id="ProtNLM"/>
    </source>
</evidence>
<accession>A0AAU8BKX5</accession>
<keyword evidence="1" id="KW-1133">Transmembrane helix</keyword>